<feature type="transmembrane region" description="Helical" evidence="5">
    <location>
        <begin position="146"/>
        <end position="168"/>
    </location>
</feature>
<dbReference type="SUPFAM" id="SSF56112">
    <property type="entry name" value="Protein kinase-like (PK-like)"/>
    <property type="match status" value="1"/>
</dbReference>
<accession>A0ABQ5JWL7</accession>
<evidence type="ECO:0000256" key="5">
    <source>
        <dbReference type="SAM" id="Phobius"/>
    </source>
</evidence>
<dbReference type="PANTHER" id="PTHR44305">
    <property type="entry name" value="SI:DKEY-192D15.2-RELATED"/>
    <property type="match status" value="1"/>
</dbReference>
<dbReference type="EMBL" id="BQXS01011647">
    <property type="protein sequence ID" value="GKT15058.1"/>
    <property type="molecule type" value="Genomic_DNA"/>
</dbReference>
<proteinExistence type="predicted"/>
<feature type="transmembrane region" description="Helical" evidence="5">
    <location>
        <begin position="112"/>
        <end position="140"/>
    </location>
</feature>
<dbReference type="InterPro" id="IPR008271">
    <property type="entry name" value="Ser/Thr_kinase_AS"/>
</dbReference>
<keyword evidence="1 3" id="KW-0547">Nucleotide-binding</keyword>
<evidence type="ECO:0000313" key="8">
    <source>
        <dbReference type="EMBL" id="GKT15058.1"/>
    </source>
</evidence>
<dbReference type="Gene3D" id="1.10.510.10">
    <property type="entry name" value="Transferase(Phosphotransferase) domain 1"/>
    <property type="match status" value="1"/>
</dbReference>
<feature type="region of interest" description="Disordered" evidence="4">
    <location>
        <begin position="480"/>
        <end position="510"/>
    </location>
</feature>
<evidence type="ECO:0000259" key="7">
    <source>
        <dbReference type="PROSITE" id="PS50011"/>
    </source>
</evidence>
<keyword evidence="5" id="KW-0812">Transmembrane</keyword>
<feature type="transmembrane region" description="Helical" evidence="5">
    <location>
        <begin position="60"/>
        <end position="81"/>
    </location>
</feature>
<keyword evidence="5" id="KW-0472">Membrane</keyword>
<dbReference type="PROSITE" id="PS00107">
    <property type="entry name" value="PROTEIN_KINASE_ATP"/>
    <property type="match status" value="1"/>
</dbReference>
<keyword evidence="2 3" id="KW-0067">ATP-binding</keyword>
<evidence type="ECO:0000256" key="2">
    <source>
        <dbReference type="ARBA" id="ARBA00022840"/>
    </source>
</evidence>
<feature type="chain" id="PRO_5046063343" description="Protein kinase domain-containing protein" evidence="6">
    <location>
        <begin position="23"/>
        <end position="813"/>
    </location>
</feature>
<feature type="transmembrane region" description="Helical" evidence="5">
    <location>
        <begin position="210"/>
        <end position="227"/>
    </location>
</feature>
<protein>
    <recommendedName>
        <fullName evidence="7">Protein kinase domain-containing protein</fullName>
    </recommendedName>
</protein>
<feature type="domain" description="Protein kinase" evidence="7">
    <location>
        <begin position="359"/>
        <end position="760"/>
    </location>
</feature>
<evidence type="ECO:0000256" key="3">
    <source>
        <dbReference type="PROSITE-ProRule" id="PRU10141"/>
    </source>
</evidence>
<reference evidence="8" key="1">
    <citation type="submission" date="2022-03" db="EMBL/GenBank/DDBJ databases">
        <title>Draft genome sequence of Aduncisulcus paluster, a free-living microaerophilic Fornicata.</title>
        <authorList>
            <person name="Yuyama I."/>
            <person name="Kume K."/>
            <person name="Tamura T."/>
            <person name="Inagaki Y."/>
            <person name="Hashimoto T."/>
        </authorList>
    </citation>
    <scope>NUCLEOTIDE SEQUENCE</scope>
    <source>
        <strain evidence="8">NY0171</strain>
    </source>
</reference>
<evidence type="ECO:0000256" key="4">
    <source>
        <dbReference type="SAM" id="MobiDB-lite"/>
    </source>
</evidence>
<dbReference type="Proteomes" id="UP001057375">
    <property type="component" value="Unassembled WGS sequence"/>
</dbReference>
<comment type="caution">
    <text evidence="8">The sequence shown here is derived from an EMBL/GenBank/DDBJ whole genome shotgun (WGS) entry which is preliminary data.</text>
</comment>
<feature type="signal peptide" evidence="6">
    <location>
        <begin position="1"/>
        <end position="22"/>
    </location>
</feature>
<dbReference type="InterPro" id="IPR011009">
    <property type="entry name" value="Kinase-like_dom_sf"/>
</dbReference>
<keyword evidence="9" id="KW-1185">Reference proteome</keyword>
<dbReference type="PROSITE" id="PS00108">
    <property type="entry name" value="PROTEIN_KINASE_ST"/>
    <property type="match status" value="1"/>
</dbReference>
<dbReference type="InterPro" id="IPR053083">
    <property type="entry name" value="TF_kinase-domain_protein"/>
</dbReference>
<dbReference type="InterPro" id="IPR017441">
    <property type="entry name" value="Protein_kinase_ATP_BS"/>
</dbReference>
<gene>
    <name evidence="8" type="ORF">ADUPG1_010611</name>
</gene>
<evidence type="ECO:0000313" key="9">
    <source>
        <dbReference type="Proteomes" id="UP001057375"/>
    </source>
</evidence>
<dbReference type="SMART" id="SM00220">
    <property type="entry name" value="S_TKc"/>
    <property type="match status" value="1"/>
</dbReference>
<sequence length="813" mass="91954">MFSRKSLCVFVFIFFIIPFIHTKSESISVIEDHDAGMNEINDLNDVVVYLKPLSGSETTGLLMTCIILATPIFFASFCCCLSKDPEEEWYNSFVDDVRTGSLLPRFSRSFKYWGCGSMIMIFLLFWYQAAGLYIAGFMFLFMDMSLFQKIVCGILCTFVPLITNILAIRGRSMALFFYGESGTPRINNPYELFGNLTHIDFSNWSPCIPGLYTSFFFFLFGVLGIFINTPFMYPGIWSVLISFILFIIHGCKTKHSLTYNRINCCSCCCPADRPTLFVSNITGDLEMSPLSKNETFSDMKEREAKEQIASKQRRKIVETETSNIEDELMEQLIKLLLEEEEFRKLEEEKKYILTSRDGMKSMCKIGQGAFGDVLLIEHTHDVMRKKKLVSTKDYLIFKKIISKPGRNVKKIADQEFGLQCKLYYDIAIQQIPQPFYKLDLLNEKGKGTYGFIMEYCRGGSALHFFNNWCVSAASPLTQEKPPLTQTISEDSSESTSTSTSYSRRSSEEPESSIMYDPMKVASLCFAMVKCVAAVLSTKGMLHRDIKPENFLVRVNPKHEPTRPDCEVILGDLGLSLLHEHQAKLTRQNRLTISDRMSKKGVVKGSSKFKSTSMTMSVSIMEDCALVGTPCFIAPEILAPEISVAHSKPIYSRKSDSFALAISIFALFNNGSPIPEISTPPGASMATILWNIISKNEKTPFIDDCPLFCELKKVSGPVHKCLRDIYISLTTSDMVDRKDACWAFDLIQGLKKDLKKKKQFIPDLGYGWAPPTFEDMRKDAIEKKRRGSIESADAIVDKAFDTPEKATFCSIIDE</sequence>
<evidence type="ECO:0000256" key="1">
    <source>
        <dbReference type="ARBA" id="ARBA00022741"/>
    </source>
</evidence>
<organism evidence="8 9">
    <name type="scientific">Aduncisulcus paluster</name>
    <dbReference type="NCBI Taxonomy" id="2918883"/>
    <lineage>
        <taxon>Eukaryota</taxon>
        <taxon>Metamonada</taxon>
        <taxon>Carpediemonas-like organisms</taxon>
        <taxon>Aduncisulcus</taxon>
    </lineage>
</organism>
<dbReference type="PROSITE" id="PS50011">
    <property type="entry name" value="PROTEIN_KINASE_DOM"/>
    <property type="match status" value="1"/>
</dbReference>
<dbReference type="InterPro" id="IPR000719">
    <property type="entry name" value="Prot_kinase_dom"/>
</dbReference>
<dbReference type="Pfam" id="PF00069">
    <property type="entry name" value="Pkinase"/>
    <property type="match status" value="1"/>
</dbReference>
<feature type="binding site" evidence="3">
    <location>
        <position position="398"/>
    </location>
    <ligand>
        <name>ATP</name>
        <dbReference type="ChEBI" id="CHEBI:30616"/>
    </ligand>
</feature>
<name>A0ABQ5JWL7_9EUKA</name>
<evidence type="ECO:0000256" key="6">
    <source>
        <dbReference type="SAM" id="SignalP"/>
    </source>
</evidence>
<keyword evidence="5" id="KW-1133">Transmembrane helix</keyword>
<feature type="compositionally biased region" description="Low complexity" evidence="4">
    <location>
        <begin position="484"/>
        <end position="503"/>
    </location>
</feature>
<keyword evidence="6" id="KW-0732">Signal</keyword>